<evidence type="ECO:0000313" key="2">
    <source>
        <dbReference type="Proteomes" id="UP000186391"/>
    </source>
</evidence>
<organism evidence="1 2">
    <name type="scientific">Fischerella major NIES-592</name>
    <dbReference type="NCBI Taxonomy" id="210994"/>
    <lineage>
        <taxon>Bacteria</taxon>
        <taxon>Bacillati</taxon>
        <taxon>Cyanobacteriota</taxon>
        <taxon>Cyanophyceae</taxon>
        <taxon>Nostocales</taxon>
        <taxon>Hapalosiphonaceae</taxon>
        <taxon>Fischerella</taxon>
    </lineage>
</organism>
<dbReference type="InterPro" id="IPR054637">
    <property type="entry name" value="Asr1405_Asl0597-like"/>
</dbReference>
<keyword evidence="2" id="KW-1185">Reference proteome</keyword>
<dbReference type="AlphaFoldDB" id="A0A1U7H0U1"/>
<gene>
    <name evidence="1" type="ORF">NIES592_10520</name>
</gene>
<comment type="caution">
    <text evidence="1">The sequence shown here is derived from an EMBL/GenBank/DDBJ whole genome shotgun (WGS) entry which is preliminary data.</text>
</comment>
<reference evidence="1 2" key="1">
    <citation type="submission" date="2016-11" db="EMBL/GenBank/DDBJ databases">
        <title>Draft Genome Sequences of Nine Cyanobacterial Strains from Diverse Habitats.</title>
        <authorList>
            <person name="Zhu T."/>
            <person name="Hou S."/>
            <person name="Lu X."/>
            <person name="Hess W.R."/>
        </authorList>
    </citation>
    <scope>NUCLEOTIDE SEQUENCE [LARGE SCALE GENOMIC DNA]</scope>
    <source>
        <strain evidence="1 2">NIES-592</strain>
    </source>
</reference>
<dbReference type="OrthoDB" id="515027at2"/>
<sequence>MLPPYTSSTLGNHYYIVQIPLSDRWQVYRRLQELMIPCLCHPDGSLRVQVDNCLTVILVHSIVKQFLVSRQELIDWLERCWQL</sequence>
<dbReference type="EMBL" id="MRCA01000004">
    <property type="protein sequence ID" value="OKH14474.1"/>
    <property type="molecule type" value="Genomic_DNA"/>
</dbReference>
<dbReference type="NCBIfam" id="NF045598">
    <property type="entry name" value="asr1405_asl0597"/>
    <property type="match status" value="1"/>
</dbReference>
<accession>A0A1U7H0U1</accession>
<dbReference type="GeneID" id="35796230"/>
<evidence type="ECO:0000313" key="1">
    <source>
        <dbReference type="EMBL" id="OKH14474.1"/>
    </source>
</evidence>
<name>A0A1U7H0U1_9CYAN</name>
<protein>
    <submittedName>
        <fullName evidence="1">Uncharacterized protein</fullName>
    </submittedName>
</protein>
<dbReference type="RefSeq" id="WP_009456965.1">
    <property type="nucleotide sequence ID" value="NZ_MRCA01000004.1"/>
</dbReference>
<dbReference type="Proteomes" id="UP000186391">
    <property type="component" value="Unassembled WGS sequence"/>
</dbReference>
<proteinExistence type="predicted"/>